<name>A0A0H2RUM0_9AGAM</name>
<keyword evidence="3 4" id="KW-0539">Nucleus</keyword>
<evidence type="ECO:0000256" key="4">
    <source>
        <dbReference type="PROSITE-ProRule" id="PRU00810"/>
    </source>
</evidence>
<proteinExistence type="predicted"/>
<dbReference type="InterPro" id="IPR036600">
    <property type="entry name" value="PAH_sf"/>
</dbReference>
<dbReference type="InParanoid" id="A0A0H2RUM0"/>
<keyword evidence="6" id="KW-1185">Reference proteome</keyword>
<dbReference type="SUPFAM" id="SSF47762">
    <property type="entry name" value="PAH2 domain"/>
    <property type="match status" value="2"/>
</dbReference>
<dbReference type="Proteomes" id="UP000053477">
    <property type="component" value="Unassembled WGS sequence"/>
</dbReference>
<dbReference type="InterPro" id="IPR003822">
    <property type="entry name" value="PAH"/>
</dbReference>
<protein>
    <submittedName>
        <fullName evidence="5">PAH2 domain-containing protein</fullName>
    </submittedName>
</protein>
<dbReference type="EMBL" id="KQ085964">
    <property type="protein sequence ID" value="KLO13143.1"/>
    <property type="molecule type" value="Genomic_DNA"/>
</dbReference>
<dbReference type="OrthoDB" id="10265969at2759"/>
<dbReference type="FunFam" id="1.20.1160.11:FF:000001">
    <property type="entry name" value="Paired amphipathic helix protein Sin3"/>
    <property type="match status" value="1"/>
</dbReference>
<evidence type="ECO:0000256" key="3">
    <source>
        <dbReference type="ARBA" id="ARBA00023242"/>
    </source>
</evidence>
<dbReference type="GO" id="GO:0000122">
    <property type="term" value="P:negative regulation of transcription by RNA polymerase II"/>
    <property type="evidence" value="ECO:0007669"/>
    <property type="project" value="TreeGrafter"/>
</dbReference>
<dbReference type="AlphaFoldDB" id="A0A0H2RUM0"/>
<organism evidence="5 6">
    <name type="scientific">Schizopora paradoxa</name>
    <dbReference type="NCBI Taxonomy" id="27342"/>
    <lineage>
        <taxon>Eukaryota</taxon>
        <taxon>Fungi</taxon>
        <taxon>Dikarya</taxon>
        <taxon>Basidiomycota</taxon>
        <taxon>Agaricomycotina</taxon>
        <taxon>Agaricomycetes</taxon>
        <taxon>Hymenochaetales</taxon>
        <taxon>Schizoporaceae</taxon>
        <taxon>Schizopora</taxon>
    </lineage>
</organism>
<keyword evidence="2" id="KW-0678">Repressor</keyword>
<dbReference type="Gene3D" id="1.20.1160.11">
    <property type="entry name" value="Paired amphipathic helix"/>
    <property type="match status" value="2"/>
</dbReference>
<evidence type="ECO:0000256" key="1">
    <source>
        <dbReference type="ARBA" id="ARBA00004123"/>
    </source>
</evidence>
<dbReference type="GO" id="GO:0070822">
    <property type="term" value="C:Sin3-type complex"/>
    <property type="evidence" value="ECO:0007669"/>
    <property type="project" value="TreeGrafter"/>
</dbReference>
<dbReference type="PANTHER" id="PTHR12346:SF0">
    <property type="entry name" value="SIN3A, ISOFORM G"/>
    <property type="match status" value="1"/>
</dbReference>
<dbReference type="GO" id="GO:0003714">
    <property type="term" value="F:transcription corepressor activity"/>
    <property type="evidence" value="ECO:0007669"/>
    <property type="project" value="InterPro"/>
</dbReference>
<gene>
    <name evidence="5" type="ORF">SCHPADRAFT_904446</name>
</gene>
<dbReference type="STRING" id="27342.A0A0H2RUM0"/>
<sequence length="215" mass="24798">MNENDNGPRVRDALNYLDTVKAEFANEPGVYNNFLDVMENFKSSIIDTPGVMDRISTLFRGHSDLIQGFNKFLPPGYFIDCNRQETETFITFEMPHGVTVQQQHTNVDQGSSTGTPSVTPGPQMTYELEEFHRAVEYVNKVKARFRNDPEKYHQFLATLREDDADHDCEQAYAHMNSRLEPLFYNDPDLLAEFNEHYAPKDKNGERLVFALRAHL</sequence>
<accession>A0A0H2RUM0</accession>
<comment type="subcellular location">
    <subcellularLocation>
        <location evidence="1 4">Nucleus</location>
    </subcellularLocation>
</comment>
<dbReference type="Pfam" id="PF02671">
    <property type="entry name" value="PAH"/>
    <property type="match status" value="2"/>
</dbReference>
<evidence type="ECO:0000313" key="5">
    <source>
        <dbReference type="EMBL" id="KLO13143.1"/>
    </source>
</evidence>
<dbReference type="PANTHER" id="PTHR12346">
    <property type="entry name" value="SIN3B-RELATED"/>
    <property type="match status" value="1"/>
</dbReference>
<reference evidence="5 6" key="1">
    <citation type="submission" date="2015-04" db="EMBL/GenBank/DDBJ databases">
        <title>Complete genome sequence of Schizopora paradoxa KUC8140, a cosmopolitan wood degrader in East Asia.</title>
        <authorList>
            <consortium name="DOE Joint Genome Institute"/>
            <person name="Min B."/>
            <person name="Park H."/>
            <person name="Jang Y."/>
            <person name="Kim J.-J."/>
            <person name="Kim K.H."/>
            <person name="Pangilinan J."/>
            <person name="Lipzen A."/>
            <person name="Riley R."/>
            <person name="Grigoriev I.V."/>
            <person name="Spatafora J.W."/>
            <person name="Choi I.-G."/>
        </authorList>
    </citation>
    <scope>NUCLEOTIDE SEQUENCE [LARGE SCALE GENOMIC DNA]</scope>
    <source>
        <strain evidence="5 6">KUC8140</strain>
    </source>
</reference>
<dbReference type="InterPro" id="IPR039774">
    <property type="entry name" value="Sin3-like"/>
</dbReference>
<dbReference type="PROSITE" id="PS51477">
    <property type="entry name" value="PAH"/>
    <property type="match status" value="2"/>
</dbReference>
<evidence type="ECO:0000313" key="6">
    <source>
        <dbReference type="Proteomes" id="UP000053477"/>
    </source>
</evidence>
<evidence type="ECO:0000256" key="2">
    <source>
        <dbReference type="ARBA" id="ARBA00022491"/>
    </source>
</evidence>